<accession>A0A7S3PH13</accession>
<name>A0A7S3PH13_9STRA</name>
<dbReference type="PROSITE" id="PS00636">
    <property type="entry name" value="DNAJ_1"/>
    <property type="match status" value="1"/>
</dbReference>
<dbReference type="SUPFAM" id="SSF48452">
    <property type="entry name" value="TPR-like"/>
    <property type="match status" value="2"/>
</dbReference>
<dbReference type="InterPro" id="IPR018253">
    <property type="entry name" value="DnaJ_domain_CS"/>
</dbReference>
<dbReference type="SUPFAM" id="SSF46565">
    <property type="entry name" value="Chaperone J-domain"/>
    <property type="match status" value="1"/>
</dbReference>
<dbReference type="PROSITE" id="PS50005">
    <property type="entry name" value="TPR"/>
    <property type="match status" value="4"/>
</dbReference>
<dbReference type="SMART" id="SM00271">
    <property type="entry name" value="DnaJ"/>
    <property type="match status" value="1"/>
</dbReference>
<evidence type="ECO:0000256" key="4">
    <source>
        <dbReference type="SAM" id="SignalP"/>
    </source>
</evidence>
<dbReference type="PROSITE" id="PS50293">
    <property type="entry name" value="TPR_REGION"/>
    <property type="match status" value="1"/>
</dbReference>
<evidence type="ECO:0000256" key="2">
    <source>
        <dbReference type="ARBA" id="ARBA00022803"/>
    </source>
</evidence>
<dbReference type="Gene3D" id="1.25.40.10">
    <property type="entry name" value="Tetratricopeptide repeat domain"/>
    <property type="match status" value="1"/>
</dbReference>
<dbReference type="PANTHER" id="PTHR45188:SF2">
    <property type="entry name" value="DNAJ HOMOLOG SUBFAMILY C MEMBER 7"/>
    <property type="match status" value="1"/>
</dbReference>
<dbReference type="Pfam" id="PF00226">
    <property type="entry name" value="DnaJ"/>
    <property type="match status" value="1"/>
</dbReference>
<evidence type="ECO:0000256" key="1">
    <source>
        <dbReference type="ARBA" id="ARBA00022737"/>
    </source>
</evidence>
<dbReference type="AlphaFoldDB" id="A0A7S3PH13"/>
<dbReference type="Pfam" id="PF00515">
    <property type="entry name" value="TPR_1"/>
    <property type="match status" value="1"/>
</dbReference>
<dbReference type="Gene3D" id="1.10.287.110">
    <property type="entry name" value="DnaJ domain"/>
    <property type="match status" value="1"/>
</dbReference>
<feature type="chain" id="PRO_5031476394" description="J domain-containing protein" evidence="4">
    <location>
        <begin position="29"/>
        <end position="512"/>
    </location>
</feature>
<feature type="repeat" description="TPR" evidence="3">
    <location>
        <begin position="78"/>
        <end position="111"/>
    </location>
</feature>
<gene>
    <name evidence="6" type="ORF">ASTO00021_LOCUS5544</name>
</gene>
<dbReference type="SMART" id="SM00028">
    <property type="entry name" value="TPR"/>
    <property type="match status" value="6"/>
</dbReference>
<dbReference type="PANTHER" id="PTHR45188">
    <property type="entry name" value="DNAJ PROTEIN P58IPK HOMOLOG"/>
    <property type="match status" value="1"/>
</dbReference>
<protein>
    <recommendedName>
        <fullName evidence="5">J domain-containing protein</fullName>
    </recommendedName>
</protein>
<organism evidence="6">
    <name type="scientific">Aplanochytrium stocchinoi</name>
    <dbReference type="NCBI Taxonomy" id="215587"/>
    <lineage>
        <taxon>Eukaryota</taxon>
        <taxon>Sar</taxon>
        <taxon>Stramenopiles</taxon>
        <taxon>Bigyra</taxon>
        <taxon>Labyrinthulomycetes</taxon>
        <taxon>Thraustochytrida</taxon>
        <taxon>Thraustochytriidae</taxon>
        <taxon>Aplanochytrium</taxon>
    </lineage>
</organism>
<feature type="repeat" description="TPR" evidence="3">
    <location>
        <begin position="44"/>
        <end position="77"/>
    </location>
</feature>
<feature type="signal peptide" evidence="4">
    <location>
        <begin position="1"/>
        <end position="28"/>
    </location>
</feature>
<evidence type="ECO:0000313" key="6">
    <source>
        <dbReference type="EMBL" id="CAE0435262.1"/>
    </source>
</evidence>
<feature type="repeat" description="TPR" evidence="3">
    <location>
        <begin position="226"/>
        <end position="259"/>
    </location>
</feature>
<evidence type="ECO:0000256" key="3">
    <source>
        <dbReference type="PROSITE-ProRule" id="PRU00339"/>
    </source>
</evidence>
<proteinExistence type="predicted"/>
<dbReference type="InterPro" id="IPR036869">
    <property type="entry name" value="J_dom_sf"/>
</dbReference>
<feature type="domain" description="J" evidence="5">
    <location>
        <begin position="405"/>
        <end position="475"/>
    </location>
</feature>
<sequence>MASLLAPSPTWRRCILLIVCIFFMSVTAAKDSDLTRDEILALPAKKVKSLGDNYLMKKDYEKALDMFTIVIDKEPDNEKNYYKRVKVYEKMKNYKKALQDLNRALEINPEYTSALGLRGRLYMNLGQCNEAAKDYQAVLKIKPTHGDAKKQLPKALEGAKQVSEVERLIGRGIWEEAERKLDEVIDFLGKVSHLLYLRARARYELGKHYEAVADLGVLLKKEKNDVDALLLRGRAYYRVGEHDMAQRHIREILKYDPEHEETKQFYRTLKALVKHVEDGDVALKKATHEGLLEAIEQYENAVQIDSSNTDFLKHVYVKLCKCYAKLKQKQEAKQACDLAKQIDNSLVEAYTIYAEMLLKMADTTEEYEQVVRVYHEAAEHHGQNNQVRDGLRRAEVALKQSKQKNYYKILGVPRDAESGAIKKAYRKKAKELHPDRHQDKGEEELKQMEIKFQEVAEAYEVLSDDEKRGKYDRGEEVFENQGGGQRRHPHGFPFNFGGGQPRGGHQQFHFNF</sequence>
<dbReference type="CDD" id="cd06257">
    <property type="entry name" value="DnaJ"/>
    <property type="match status" value="1"/>
</dbReference>
<feature type="repeat" description="TPR" evidence="3">
    <location>
        <begin position="112"/>
        <end position="145"/>
    </location>
</feature>
<dbReference type="PROSITE" id="PS50076">
    <property type="entry name" value="DNAJ_2"/>
    <property type="match status" value="1"/>
</dbReference>
<dbReference type="EMBL" id="HBIN01007553">
    <property type="protein sequence ID" value="CAE0435262.1"/>
    <property type="molecule type" value="Transcribed_RNA"/>
</dbReference>
<dbReference type="PRINTS" id="PR00625">
    <property type="entry name" value="JDOMAIN"/>
</dbReference>
<dbReference type="InterPro" id="IPR019734">
    <property type="entry name" value="TPR_rpt"/>
</dbReference>
<keyword evidence="2 3" id="KW-0802">TPR repeat</keyword>
<dbReference type="Pfam" id="PF13432">
    <property type="entry name" value="TPR_16"/>
    <property type="match status" value="1"/>
</dbReference>
<dbReference type="InterPro" id="IPR011990">
    <property type="entry name" value="TPR-like_helical_dom_sf"/>
</dbReference>
<keyword evidence="4" id="KW-0732">Signal</keyword>
<reference evidence="6" key="1">
    <citation type="submission" date="2021-01" db="EMBL/GenBank/DDBJ databases">
        <authorList>
            <person name="Corre E."/>
            <person name="Pelletier E."/>
            <person name="Niang G."/>
            <person name="Scheremetjew M."/>
            <person name="Finn R."/>
            <person name="Kale V."/>
            <person name="Holt S."/>
            <person name="Cochrane G."/>
            <person name="Meng A."/>
            <person name="Brown T."/>
            <person name="Cohen L."/>
        </authorList>
    </citation>
    <scope>NUCLEOTIDE SEQUENCE</scope>
    <source>
        <strain evidence="6">GSBS06</strain>
    </source>
</reference>
<dbReference type="Pfam" id="PF13181">
    <property type="entry name" value="TPR_8"/>
    <property type="match status" value="1"/>
</dbReference>
<keyword evidence="1" id="KW-0677">Repeat</keyword>
<dbReference type="InterPro" id="IPR001623">
    <property type="entry name" value="DnaJ_domain"/>
</dbReference>
<evidence type="ECO:0000259" key="5">
    <source>
        <dbReference type="PROSITE" id="PS50076"/>
    </source>
</evidence>